<sequence length="331" mass="38302">MPPDMTKYALNFRQDTQSHLKNKLEKLIENAPSLVIEMQEYNHDLLNPTNIAQIMTDKYDYYLSNKKKTQYGWENQSRVGVNIDDVTILMPVHCTSEHLFEAVDSIANQSIGCPKVIICDDGTPPKHQGTLDYAPMRLPNVRIHRQPNMGLLAARNFLIDECQTNLAVFLDDDDIFGSTFLERAMEAYKFHPMRPNAVVCPRYNFGESNEIVIRNNMHDHTHLIENDFRMTCLIETDVLRDIRFDISVRNGEGDDWAFWVDFSSKGYRAVMIHDLLFHYRFKLGSMSWPWSEGQEIGTHILLRNAMINVSDESLGQARLAEALYAAKIRRR</sequence>
<dbReference type="Pfam" id="PF00535">
    <property type="entry name" value="Glycos_transf_2"/>
    <property type="match status" value="1"/>
</dbReference>
<evidence type="ECO:0000259" key="1">
    <source>
        <dbReference type="Pfam" id="PF00535"/>
    </source>
</evidence>
<reference evidence="2 3" key="1">
    <citation type="submission" date="2018-04" db="EMBL/GenBank/DDBJ databases">
        <title>Methylobacterium sp. PR1016A genome.</title>
        <authorList>
            <person name="Park W."/>
        </authorList>
    </citation>
    <scope>NUCLEOTIDE SEQUENCE [LARGE SCALE GENOMIC DNA]</scope>
    <source>
        <strain evidence="2 3">PR1016A</strain>
        <plasmid evidence="2 3">unnamed1</plasmid>
    </source>
</reference>
<keyword evidence="2" id="KW-0614">Plasmid</keyword>
<protein>
    <submittedName>
        <fullName evidence="2">Glycosyltransferase family 2 protein</fullName>
    </submittedName>
</protein>
<accession>A0A2R4WX87</accession>
<dbReference type="KEGG" id="mee:DA075_34800"/>
<dbReference type="EMBL" id="CP028845">
    <property type="protein sequence ID" value="AWB26148.1"/>
    <property type="molecule type" value="Genomic_DNA"/>
</dbReference>
<name>A0A2R4WX87_9HYPH</name>
<dbReference type="PANTHER" id="PTHR43685:SF2">
    <property type="entry name" value="GLYCOSYLTRANSFERASE 2-LIKE DOMAIN-CONTAINING PROTEIN"/>
    <property type="match status" value="1"/>
</dbReference>
<dbReference type="InterPro" id="IPR029044">
    <property type="entry name" value="Nucleotide-diphossugar_trans"/>
</dbReference>
<dbReference type="AlphaFoldDB" id="A0A2R4WX87"/>
<dbReference type="Gene3D" id="3.90.550.10">
    <property type="entry name" value="Spore Coat Polysaccharide Biosynthesis Protein SpsA, Chain A"/>
    <property type="match status" value="1"/>
</dbReference>
<dbReference type="Proteomes" id="UP000244755">
    <property type="component" value="Plasmid unnamed1"/>
</dbReference>
<dbReference type="GO" id="GO:0016740">
    <property type="term" value="F:transferase activity"/>
    <property type="evidence" value="ECO:0007669"/>
    <property type="project" value="UniProtKB-KW"/>
</dbReference>
<evidence type="ECO:0000313" key="2">
    <source>
        <dbReference type="EMBL" id="AWB26148.1"/>
    </source>
</evidence>
<gene>
    <name evidence="2" type="ORF">DA075_34800</name>
</gene>
<evidence type="ECO:0000313" key="3">
    <source>
        <dbReference type="Proteomes" id="UP000244755"/>
    </source>
</evidence>
<keyword evidence="2" id="KW-0808">Transferase</keyword>
<keyword evidence="3" id="KW-1185">Reference proteome</keyword>
<dbReference type="PANTHER" id="PTHR43685">
    <property type="entry name" value="GLYCOSYLTRANSFERASE"/>
    <property type="match status" value="1"/>
</dbReference>
<dbReference type="CDD" id="cd00761">
    <property type="entry name" value="Glyco_tranf_GTA_type"/>
    <property type="match status" value="1"/>
</dbReference>
<proteinExistence type="predicted"/>
<organism evidence="2 3">
    <name type="scientific">Methylobacterium currus</name>
    <dbReference type="NCBI Taxonomy" id="2051553"/>
    <lineage>
        <taxon>Bacteria</taxon>
        <taxon>Pseudomonadati</taxon>
        <taxon>Pseudomonadota</taxon>
        <taxon>Alphaproteobacteria</taxon>
        <taxon>Hyphomicrobiales</taxon>
        <taxon>Methylobacteriaceae</taxon>
        <taxon>Methylobacterium</taxon>
    </lineage>
</organism>
<feature type="domain" description="Glycosyltransferase 2-like" evidence="1">
    <location>
        <begin position="87"/>
        <end position="210"/>
    </location>
</feature>
<dbReference type="SUPFAM" id="SSF53448">
    <property type="entry name" value="Nucleotide-diphospho-sugar transferases"/>
    <property type="match status" value="1"/>
</dbReference>
<geneLocation type="plasmid" evidence="2 3">
    <name>unnamed1</name>
</geneLocation>
<dbReference type="InterPro" id="IPR001173">
    <property type="entry name" value="Glyco_trans_2-like"/>
</dbReference>
<dbReference type="InterPro" id="IPR050834">
    <property type="entry name" value="Glycosyltransf_2"/>
</dbReference>